<dbReference type="Proteomes" id="UP000664940">
    <property type="component" value="Unassembled WGS sequence"/>
</dbReference>
<evidence type="ECO:0000256" key="1">
    <source>
        <dbReference type="SAM" id="MobiDB-lite"/>
    </source>
</evidence>
<protein>
    <submittedName>
        <fullName evidence="2">Microtubule associated protein 1 light chain 3 alpha</fullName>
    </submittedName>
</protein>
<feature type="region of interest" description="Disordered" evidence="1">
    <location>
        <begin position="1"/>
        <end position="60"/>
    </location>
</feature>
<dbReference type="Gene3D" id="3.10.20.90">
    <property type="entry name" value="Phosphatidylinositol 3-kinase Catalytic Subunit, Chain A, domain 1"/>
    <property type="match status" value="1"/>
</dbReference>
<evidence type="ECO:0000313" key="3">
    <source>
        <dbReference type="Proteomes" id="UP000664940"/>
    </source>
</evidence>
<dbReference type="SUPFAM" id="SSF54236">
    <property type="entry name" value="Ubiquitin-like"/>
    <property type="match status" value="1"/>
</dbReference>
<proteinExistence type="predicted"/>
<gene>
    <name evidence="2" type="ORF">HJG60_012618</name>
</gene>
<organism evidence="2 3">
    <name type="scientific">Phyllostomus discolor</name>
    <name type="common">pale spear-nosed bat</name>
    <dbReference type="NCBI Taxonomy" id="89673"/>
    <lineage>
        <taxon>Eukaryota</taxon>
        <taxon>Metazoa</taxon>
        <taxon>Chordata</taxon>
        <taxon>Craniata</taxon>
        <taxon>Vertebrata</taxon>
        <taxon>Euteleostomi</taxon>
        <taxon>Mammalia</taxon>
        <taxon>Eutheria</taxon>
        <taxon>Laurasiatheria</taxon>
        <taxon>Chiroptera</taxon>
        <taxon>Yangochiroptera</taxon>
        <taxon>Phyllostomidae</taxon>
        <taxon>Phyllostominae</taxon>
        <taxon>Phyllostomus</taxon>
    </lineage>
</organism>
<feature type="compositionally biased region" description="Basic and acidic residues" evidence="1">
    <location>
        <begin position="12"/>
        <end position="28"/>
    </location>
</feature>
<name>A0A833Z9J5_9CHIR</name>
<dbReference type="EMBL" id="JABVXQ010000010">
    <property type="protein sequence ID" value="KAF6088562.1"/>
    <property type="molecule type" value="Genomic_DNA"/>
</dbReference>
<accession>A0A833Z9J5</accession>
<comment type="caution">
    <text evidence="2">The sequence shown here is derived from an EMBL/GenBank/DDBJ whole genome shotgun (WGS) entry which is preliminary data.</text>
</comment>
<dbReference type="AlphaFoldDB" id="A0A833Z9J5"/>
<evidence type="ECO:0000313" key="2">
    <source>
        <dbReference type="EMBL" id="KAF6088562.1"/>
    </source>
</evidence>
<sequence length="60" mass="6653">MPSDRPFKQRRSFADRCKEVQQIREQHPSKIPVSPTVPLLSPPGPGSAQAHKSPPCPVPR</sequence>
<reference evidence="2 3" key="1">
    <citation type="journal article" date="2020" name="Nature">
        <title>Six reference-quality genomes reveal evolution of bat adaptations.</title>
        <authorList>
            <person name="Jebb D."/>
            <person name="Huang Z."/>
            <person name="Pippel M."/>
            <person name="Hughes G.M."/>
            <person name="Lavrichenko K."/>
            <person name="Devanna P."/>
            <person name="Winkler S."/>
            <person name="Jermiin L.S."/>
            <person name="Skirmuntt E.C."/>
            <person name="Katzourakis A."/>
            <person name="Burkitt-Gray L."/>
            <person name="Ray D.A."/>
            <person name="Sullivan K.A.M."/>
            <person name="Roscito J.G."/>
            <person name="Kirilenko B.M."/>
            <person name="Davalos L.M."/>
            <person name="Corthals A.P."/>
            <person name="Power M.L."/>
            <person name="Jones G."/>
            <person name="Ransome R.D."/>
            <person name="Dechmann D.K.N."/>
            <person name="Locatelli A.G."/>
            <person name="Puechmaille S.J."/>
            <person name="Fedrigo O."/>
            <person name="Jarvis E.D."/>
            <person name="Hiller M."/>
            <person name="Vernes S.C."/>
            <person name="Myers E.W."/>
            <person name="Teeling E.C."/>
        </authorList>
    </citation>
    <scope>NUCLEOTIDE SEQUENCE [LARGE SCALE GENOMIC DNA]</scope>
    <source>
        <strain evidence="2">Bat1K_MPI-CBG_1</strain>
    </source>
</reference>
<dbReference type="InterPro" id="IPR029071">
    <property type="entry name" value="Ubiquitin-like_domsf"/>
</dbReference>